<proteinExistence type="predicted"/>
<evidence type="ECO:0000259" key="2">
    <source>
        <dbReference type="PROSITE" id="PS50089"/>
    </source>
</evidence>
<dbReference type="FunFam" id="3.30.40.10:FF:000031">
    <property type="entry name" value="Cellulose synthase"/>
    <property type="match status" value="1"/>
</dbReference>
<dbReference type="SUPFAM" id="SSF57850">
    <property type="entry name" value="RING/U-box"/>
    <property type="match status" value="1"/>
</dbReference>
<dbReference type="STRING" id="29730.A0A0D2SY77"/>
<dbReference type="EMBL" id="CM001747">
    <property type="protein sequence ID" value="KJB49074.1"/>
    <property type="molecule type" value="Genomic_DNA"/>
</dbReference>
<name>A0A0D2SY77_GOSRA</name>
<accession>A0A0D2SY77</accession>
<keyword evidence="1" id="KW-0863">Zinc-finger</keyword>
<dbReference type="PROSITE" id="PS50089">
    <property type="entry name" value="ZF_RING_2"/>
    <property type="match status" value="1"/>
</dbReference>
<reference evidence="3 4" key="1">
    <citation type="journal article" date="2012" name="Nature">
        <title>Repeated polyploidization of Gossypium genomes and the evolution of spinnable cotton fibres.</title>
        <authorList>
            <person name="Paterson A.H."/>
            <person name="Wendel J.F."/>
            <person name="Gundlach H."/>
            <person name="Guo H."/>
            <person name="Jenkins J."/>
            <person name="Jin D."/>
            <person name="Llewellyn D."/>
            <person name="Showmaker K.C."/>
            <person name="Shu S."/>
            <person name="Udall J."/>
            <person name="Yoo M.J."/>
            <person name="Byers R."/>
            <person name="Chen W."/>
            <person name="Doron-Faigenboim A."/>
            <person name="Duke M.V."/>
            <person name="Gong L."/>
            <person name="Grimwood J."/>
            <person name="Grover C."/>
            <person name="Grupp K."/>
            <person name="Hu G."/>
            <person name="Lee T.H."/>
            <person name="Li J."/>
            <person name="Lin L."/>
            <person name="Liu T."/>
            <person name="Marler B.S."/>
            <person name="Page J.T."/>
            <person name="Roberts A.W."/>
            <person name="Romanel E."/>
            <person name="Sanders W.S."/>
            <person name="Szadkowski E."/>
            <person name="Tan X."/>
            <person name="Tang H."/>
            <person name="Xu C."/>
            <person name="Wang J."/>
            <person name="Wang Z."/>
            <person name="Zhang D."/>
            <person name="Zhang L."/>
            <person name="Ashrafi H."/>
            <person name="Bedon F."/>
            <person name="Bowers J.E."/>
            <person name="Brubaker C.L."/>
            <person name="Chee P.W."/>
            <person name="Das S."/>
            <person name="Gingle A.R."/>
            <person name="Haigler C.H."/>
            <person name="Harker D."/>
            <person name="Hoffmann L.V."/>
            <person name="Hovav R."/>
            <person name="Jones D.C."/>
            <person name="Lemke C."/>
            <person name="Mansoor S."/>
            <person name="ur Rahman M."/>
            <person name="Rainville L.N."/>
            <person name="Rambani A."/>
            <person name="Reddy U.K."/>
            <person name="Rong J.K."/>
            <person name="Saranga Y."/>
            <person name="Scheffler B.E."/>
            <person name="Scheffler J.A."/>
            <person name="Stelly D.M."/>
            <person name="Triplett B.A."/>
            <person name="Van Deynze A."/>
            <person name="Vaslin M.F."/>
            <person name="Waghmare V.N."/>
            <person name="Walford S.A."/>
            <person name="Wright R.J."/>
            <person name="Zaki E.A."/>
            <person name="Zhang T."/>
            <person name="Dennis E.S."/>
            <person name="Mayer K.F."/>
            <person name="Peterson D.G."/>
            <person name="Rokhsar D.S."/>
            <person name="Wang X."/>
            <person name="Schmutz J."/>
        </authorList>
    </citation>
    <scope>NUCLEOTIDE SEQUENCE [LARGE SCALE GENOMIC DNA]</scope>
</reference>
<keyword evidence="1" id="KW-0479">Metal-binding</keyword>
<dbReference type="CDD" id="cd16617">
    <property type="entry name" value="mRING-HC-C4C4_CesA"/>
    <property type="match status" value="1"/>
</dbReference>
<dbReference type="InterPro" id="IPR027934">
    <property type="entry name" value="CES_Znf_RING"/>
</dbReference>
<dbReference type="eggNOG" id="ENOG502QQGG">
    <property type="taxonomic scope" value="Eukaryota"/>
</dbReference>
<dbReference type="InterPro" id="IPR013083">
    <property type="entry name" value="Znf_RING/FYVE/PHD"/>
</dbReference>
<feature type="domain" description="RING-type" evidence="2">
    <location>
        <begin position="12"/>
        <end position="58"/>
    </location>
</feature>
<sequence length="255" mass="28714">MKSVKELSGQSCQICGDEIEITVDGEPFVACNECAFPVCRTCYEYERREGNQACPQCKTRYKRIKGSPRVEGDEEEDDIDDLDNEFDYGTLDPQQVTDAMLAARLNAVRGSQLNSSRMPAHSELYSSPPSSQIPLLTYVEEGLEISADHHALIVPSSMGYGIRVHPMSYTDPSIPLQHRPMVPKKDIAVYGYGSVSWKDQMEEWKKKKNEKLQVVKHEGGNDGGNLDGEELDADLPIWMKADNRFQESYPFLQAK</sequence>
<organism evidence="3 4">
    <name type="scientific">Gossypium raimondii</name>
    <name type="common">Peruvian cotton</name>
    <name type="synonym">Gossypium klotzschianum subsp. raimondii</name>
    <dbReference type="NCBI Taxonomy" id="29730"/>
    <lineage>
        <taxon>Eukaryota</taxon>
        <taxon>Viridiplantae</taxon>
        <taxon>Streptophyta</taxon>
        <taxon>Embryophyta</taxon>
        <taxon>Tracheophyta</taxon>
        <taxon>Spermatophyta</taxon>
        <taxon>Magnoliopsida</taxon>
        <taxon>eudicotyledons</taxon>
        <taxon>Gunneridae</taxon>
        <taxon>Pentapetalae</taxon>
        <taxon>rosids</taxon>
        <taxon>malvids</taxon>
        <taxon>Malvales</taxon>
        <taxon>Malvaceae</taxon>
        <taxon>Malvoideae</taxon>
        <taxon>Gossypium</taxon>
    </lineage>
</organism>
<dbReference type="Gene3D" id="3.30.40.10">
    <property type="entry name" value="Zinc/RING finger domain, C3HC4 (zinc finger)"/>
    <property type="match status" value="1"/>
</dbReference>
<dbReference type="Pfam" id="PF14569">
    <property type="entry name" value="zf-UDP"/>
    <property type="match status" value="1"/>
</dbReference>
<evidence type="ECO:0000313" key="3">
    <source>
        <dbReference type="EMBL" id="KJB49074.1"/>
    </source>
</evidence>
<evidence type="ECO:0000256" key="1">
    <source>
        <dbReference type="PROSITE-ProRule" id="PRU00175"/>
    </source>
</evidence>
<dbReference type="GO" id="GO:0008270">
    <property type="term" value="F:zinc ion binding"/>
    <property type="evidence" value="ECO:0007669"/>
    <property type="project" value="UniProtKB-KW"/>
</dbReference>
<gene>
    <name evidence="3" type="ORF">B456_008G100100</name>
</gene>
<keyword evidence="4" id="KW-1185">Reference proteome</keyword>
<protein>
    <recommendedName>
        <fullName evidence="2">RING-type domain-containing protein</fullName>
    </recommendedName>
</protein>
<dbReference type="InterPro" id="IPR001841">
    <property type="entry name" value="Znf_RING"/>
</dbReference>
<evidence type="ECO:0000313" key="4">
    <source>
        <dbReference type="Proteomes" id="UP000032304"/>
    </source>
</evidence>
<dbReference type="AlphaFoldDB" id="A0A0D2SY77"/>
<dbReference type="OMA" id="MSHEEQG"/>
<dbReference type="Proteomes" id="UP000032304">
    <property type="component" value="Chromosome 8"/>
</dbReference>
<keyword evidence="1" id="KW-0862">Zinc</keyword>
<dbReference type="Gramene" id="KJB49074">
    <property type="protein sequence ID" value="KJB49074"/>
    <property type="gene ID" value="B456_008G100100"/>
</dbReference>